<dbReference type="PANTHER" id="PTHR34220:SF7">
    <property type="entry name" value="SENSOR HISTIDINE KINASE YPDA"/>
    <property type="match status" value="1"/>
</dbReference>
<dbReference type="Pfam" id="PF02518">
    <property type="entry name" value="HATPase_c"/>
    <property type="match status" value="1"/>
</dbReference>
<keyword evidence="2" id="KW-0472">Membrane</keyword>
<feature type="transmembrane region" description="Helical" evidence="2">
    <location>
        <begin position="143"/>
        <end position="164"/>
    </location>
</feature>
<dbReference type="InterPro" id="IPR005467">
    <property type="entry name" value="His_kinase_dom"/>
</dbReference>
<evidence type="ECO:0000313" key="5">
    <source>
        <dbReference type="Proteomes" id="UP000266506"/>
    </source>
</evidence>
<protein>
    <submittedName>
        <fullName evidence="4">Histidine kinase/DNA gyrase B/HSP90-like ATPase</fullName>
    </submittedName>
</protein>
<feature type="transmembrane region" description="Helical" evidence="2">
    <location>
        <begin position="38"/>
        <end position="59"/>
    </location>
</feature>
<feature type="transmembrane region" description="Helical" evidence="2">
    <location>
        <begin position="71"/>
        <end position="90"/>
    </location>
</feature>
<keyword evidence="2" id="KW-0812">Transmembrane</keyword>
<keyword evidence="2" id="KW-1133">Transmembrane helix</keyword>
<gene>
    <name evidence="4" type="ORF">EI71_01639</name>
</gene>
<evidence type="ECO:0000256" key="2">
    <source>
        <dbReference type="SAM" id="Phobius"/>
    </source>
</evidence>
<reference evidence="4 5" key="1">
    <citation type="submission" date="2018-08" db="EMBL/GenBank/DDBJ databases">
        <title>Genomic Encyclopedia of Archaeal and Bacterial Type Strains, Phase II (KMG-II): from individual species to whole genera.</title>
        <authorList>
            <person name="Goeker M."/>
        </authorList>
    </citation>
    <scope>NUCLEOTIDE SEQUENCE [LARGE SCALE GENOMIC DNA]</scope>
    <source>
        <strain evidence="4 5">ATCC 27112</strain>
    </source>
</reference>
<dbReference type="InterPro" id="IPR036890">
    <property type="entry name" value="HATPase_C_sf"/>
</dbReference>
<accession>A0A397QW91</accession>
<dbReference type="Gene3D" id="3.30.565.10">
    <property type="entry name" value="Histidine kinase-like ATPase, C-terminal domain"/>
    <property type="match status" value="1"/>
</dbReference>
<dbReference type="PROSITE" id="PS50109">
    <property type="entry name" value="HIS_KIN"/>
    <property type="match status" value="1"/>
</dbReference>
<dbReference type="OrthoDB" id="9809348at2"/>
<keyword evidence="5" id="KW-1185">Reference proteome</keyword>
<evidence type="ECO:0000259" key="3">
    <source>
        <dbReference type="PROSITE" id="PS50109"/>
    </source>
</evidence>
<feature type="transmembrane region" description="Helical" evidence="2">
    <location>
        <begin position="176"/>
        <end position="197"/>
    </location>
</feature>
<feature type="transmembrane region" description="Helical" evidence="2">
    <location>
        <begin position="203"/>
        <end position="221"/>
    </location>
</feature>
<keyword evidence="1 4" id="KW-0418">Kinase</keyword>
<evidence type="ECO:0000313" key="4">
    <source>
        <dbReference type="EMBL" id="RIA65039.1"/>
    </source>
</evidence>
<dbReference type="PANTHER" id="PTHR34220">
    <property type="entry name" value="SENSOR HISTIDINE KINASE YPDA"/>
    <property type="match status" value="1"/>
</dbReference>
<name>A0A397QW91_9MOLU</name>
<feature type="transmembrane region" description="Helical" evidence="2">
    <location>
        <begin position="12"/>
        <end position="31"/>
    </location>
</feature>
<dbReference type="GO" id="GO:0016020">
    <property type="term" value="C:membrane"/>
    <property type="evidence" value="ECO:0007669"/>
    <property type="project" value="InterPro"/>
</dbReference>
<feature type="domain" description="Histidine kinase" evidence="3">
    <location>
        <begin position="338"/>
        <end position="427"/>
    </location>
</feature>
<dbReference type="Pfam" id="PF06580">
    <property type="entry name" value="His_kinase"/>
    <property type="match status" value="1"/>
</dbReference>
<dbReference type="FunCoup" id="A0A397QW91">
    <property type="interactions" value="97"/>
</dbReference>
<dbReference type="Proteomes" id="UP000266506">
    <property type="component" value="Unassembled WGS sequence"/>
</dbReference>
<dbReference type="InterPro" id="IPR003594">
    <property type="entry name" value="HATPase_dom"/>
</dbReference>
<dbReference type="InterPro" id="IPR050640">
    <property type="entry name" value="Bact_2-comp_sensor_kinase"/>
</dbReference>
<feature type="transmembrane region" description="Helical" evidence="2">
    <location>
        <begin position="102"/>
        <end position="123"/>
    </location>
</feature>
<organism evidence="4 5">
    <name type="scientific">Anaeroplasma bactoclasticum</name>
    <dbReference type="NCBI Taxonomy" id="2088"/>
    <lineage>
        <taxon>Bacteria</taxon>
        <taxon>Bacillati</taxon>
        <taxon>Mycoplasmatota</taxon>
        <taxon>Mollicutes</taxon>
        <taxon>Anaeroplasmatales</taxon>
        <taxon>Anaeroplasmataceae</taxon>
        <taxon>Anaeroplasma</taxon>
    </lineage>
</organism>
<keyword evidence="1 4" id="KW-0808">Transferase</keyword>
<dbReference type="EMBL" id="QXEV01000024">
    <property type="protein sequence ID" value="RIA65039.1"/>
    <property type="molecule type" value="Genomic_DNA"/>
</dbReference>
<dbReference type="InterPro" id="IPR010559">
    <property type="entry name" value="Sig_transdc_His_kin_internal"/>
</dbReference>
<dbReference type="RefSeq" id="WP_119016732.1">
    <property type="nucleotide sequence ID" value="NZ_QXEV01000024.1"/>
</dbReference>
<dbReference type="SUPFAM" id="SSF55874">
    <property type="entry name" value="ATPase domain of HSP90 chaperone/DNA topoisomerase II/histidine kinase"/>
    <property type="match status" value="1"/>
</dbReference>
<dbReference type="SMART" id="SM00387">
    <property type="entry name" value="HATPase_c"/>
    <property type="match status" value="1"/>
</dbReference>
<proteinExistence type="predicted"/>
<dbReference type="GO" id="GO:0000155">
    <property type="term" value="F:phosphorelay sensor kinase activity"/>
    <property type="evidence" value="ECO:0007669"/>
    <property type="project" value="InterPro"/>
</dbReference>
<sequence length="427" mass="49250">MSGFLHYFNDHFILFVLSISLLVILFVASKINKKDKRLLISIVFYILCLAIFEYLETLFNDSVVHEENFPRYLFSSLCYIIRPMIICLFYHIRLDFKNKKSYFIWIGVAVNTIIYLLALFAYKNPSMRLVFWYNSQNNFDRTWLGYTVYVICALYLVSLIVASIIETTIKKTKRQIDIIIIITASIAILTAVNTIVLKLEYSYTSEAYVLGAILYFLYLSFQKASSDAVKYERDMQEKTTFLMLSQIQPHFVYNTLTTIQVLCEIDPEKAAETIDYFSKYLRMNTDALSKTTPVPVEEEINHAKAYSKIEMVRFDNVEVIFNVEDKDFKLPVLTIEPLVENAIKYGVRAKEKGIVEIKTYKSDKKHVLVIKDNGVGFNTNQINNDGKNHVGLNNVKMRVVNMVGGTFDVESIIGEGTTITITIPEEE</sequence>
<comment type="caution">
    <text evidence="4">The sequence shown here is derived from an EMBL/GenBank/DDBJ whole genome shotgun (WGS) entry which is preliminary data.</text>
</comment>
<dbReference type="AlphaFoldDB" id="A0A397QW91"/>
<dbReference type="InParanoid" id="A0A397QW91"/>
<evidence type="ECO:0000256" key="1">
    <source>
        <dbReference type="ARBA" id="ARBA00022777"/>
    </source>
</evidence>